<sequence length="194" mass="22275">MAHTTFPADIPKPIDDGACNHLPDTKFPSISLPSTSGSLTDISTVTCLTILFCYPRTASPNELVPRLMEPDPWRSRLHTTSLFVPRSLKGTISGKYQRELRERTKLPYQLLSDEEGGLRKGLWLPTMEWEGKRLIKRLSMVVEDRVILKVFYPVFPPDRSAGQVLEWLRNEYRGRKTLSTEAENETMENLQEKR</sequence>
<accession>A0A139INP5</accession>
<reference evidence="1 2" key="1">
    <citation type="submission" date="2015-07" db="EMBL/GenBank/DDBJ databases">
        <title>Comparative genomics of the Sigatoka disease complex on banana suggests a link between parallel evolutionary changes in Pseudocercospora fijiensis and Pseudocercospora eumusae and increased virulence on the banana host.</title>
        <authorList>
            <person name="Chang T.-C."/>
            <person name="Salvucci A."/>
            <person name="Crous P.W."/>
            <person name="Stergiopoulos I."/>
        </authorList>
    </citation>
    <scope>NUCLEOTIDE SEQUENCE [LARGE SCALE GENOMIC DNA]</scope>
    <source>
        <strain evidence="1 2">CBS 116634</strain>
    </source>
</reference>
<proteinExistence type="predicted"/>
<dbReference type="STRING" id="113226.A0A139INP5"/>
<gene>
    <name evidence="1" type="ORF">AC579_6937</name>
</gene>
<keyword evidence="2" id="KW-1185">Reference proteome</keyword>
<comment type="caution">
    <text evidence="1">The sequence shown here is derived from an EMBL/GenBank/DDBJ whole genome shotgun (WGS) entry which is preliminary data.</text>
</comment>
<evidence type="ECO:0008006" key="3">
    <source>
        <dbReference type="Google" id="ProtNLM"/>
    </source>
</evidence>
<organism evidence="1 2">
    <name type="scientific">Pseudocercospora musae</name>
    <dbReference type="NCBI Taxonomy" id="113226"/>
    <lineage>
        <taxon>Eukaryota</taxon>
        <taxon>Fungi</taxon>
        <taxon>Dikarya</taxon>
        <taxon>Ascomycota</taxon>
        <taxon>Pezizomycotina</taxon>
        <taxon>Dothideomycetes</taxon>
        <taxon>Dothideomycetidae</taxon>
        <taxon>Mycosphaerellales</taxon>
        <taxon>Mycosphaerellaceae</taxon>
        <taxon>Pseudocercospora</taxon>
    </lineage>
</organism>
<name>A0A139INP5_9PEZI</name>
<dbReference type="EMBL" id="LFZO01000042">
    <property type="protein sequence ID" value="KXT16240.1"/>
    <property type="molecule type" value="Genomic_DNA"/>
</dbReference>
<dbReference type="AlphaFoldDB" id="A0A139INP5"/>
<dbReference type="SUPFAM" id="SSF52833">
    <property type="entry name" value="Thioredoxin-like"/>
    <property type="match status" value="1"/>
</dbReference>
<protein>
    <recommendedName>
        <fullName evidence="3">Redoxin domain-containing protein</fullName>
    </recommendedName>
</protein>
<evidence type="ECO:0000313" key="2">
    <source>
        <dbReference type="Proteomes" id="UP000073492"/>
    </source>
</evidence>
<dbReference type="OrthoDB" id="10250354at2759"/>
<dbReference type="Gene3D" id="3.40.30.10">
    <property type="entry name" value="Glutaredoxin"/>
    <property type="match status" value="1"/>
</dbReference>
<dbReference type="Proteomes" id="UP000073492">
    <property type="component" value="Unassembled WGS sequence"/>
</dbReference>
<evidence type="ECO:0000313" key="1">
    <source>
        <dbReference type="EMBL" id="KXT16240.1"/>
    </source>
</evidence>
<dbReference type="InterPro" id="IPR036249">
    <property type="entry name" value="Thioredoxin-like_sf"/>
</dbReference>